<dbReference type="InterPro" id="IPR013097">
    <property type="entry name" value="Dabb"/>
</dbReference>
<dbReference type="Proteomes" id="UP000605676">
    <property type="component" value="Unassembled WGS sequence"/>
</dbReference>
<dbReference type="PROSITE" id="PS51502">
    <property type="entry name" value="S_R_A_B_BARREL"/>
    <property type="match status" value="1"/>
</dbReference>
<keyword evidence="3" id="KW-1185">Reference proteome</keyword>
<dbReference type="SUPFAM" id="SSF54909">
    <property type="entry name" value="Dimeric alpha+beta barrel"/>
    <property type="match status" value="1"/>
</dbReference>
<name>A0ABS1HJL9_9BACT</name>
<evidence type="ECO:0000313" key="3">
    <source>
        <dbReference type="Proteomes" id="UP000605676"/>
    </source>
</evidence>
<protein>
    <submittedName>
        <fullName evidence="2">Dabb family protein</fullName>
    </submittedName>
</protein>
<dbReference type="PANTHER" id="PTHR37832">
    <property type="entry name" value="BLL2683 PROTEIN"/>
    <property type="match status" value="1"/>
</dbReference>
<dbReference type="SMART" id="SM00886">
    <property type="entry name" value="Dabb"/>
    <property type="match status" value="1"/>
</dbReference>
<dbReference type="RefSeq" id="WP_200465087.1">
    <property type="nucleotide sequence ID" value="NZ_JAENRR010000023.1"/>
</dbReference>
<accession>A0ABS1HJL9</accession>
<dbReference type="EMBL" id="JAENRR010000023">
    <property type="protein sequence ID" value="MBK3517857.1"/>
    <property type="molecule type" value="Genomic_DNA"/>
</dbReference>
<dbReference type="PANTHER" id="PTHR37832:SF1">
    <property type="entry name" value="STRESS-RESPONSE A_B BARREL DOMAIN-CONTAINING PROTEIN"/>
    <property type="match status" value="1"/>
</dbReference>
<evidence type="ECO:0000313" key="2">
    <source>
        <dbReference type="EMBL" id="MBK3517857.1"/>
    </source>
</evidence>
<reference evidence="2 3" key="1">
    <citation type="submission" date="2021-01" db="EMBL/GenBank/DDBJ databases">
        <title>Carboxyliciviraga sp.nov., isolated from coastal sediments.</title>
        <authorList>
            <person name="Lu D."/>
            <person name="Zhang T."/>
        </authorList>
    </citation>
    <scope>NUCLEOTIDE SEQUENCE [LARGE SCALE GENOMIC DNA]</scope>
    <source>
        <strain evidence="2 3">N1Y132</strain>
    </source>
</reference>
<proteinExistence type="predicted"/>
<gene>
    <name evidence="2" type="ORF">JIV24_10985</name>
</gene>
<sequence length="99" mass="11381">MIKHIVLFKLKSFANNEEKASKLIEIKECLLSLKDKVNELLSIEVGINSNPNENFDIALDTSFNSMEDLEKYAKHPDHLAVGKIIREVLEERSCVDYEM</sequence>
<feature type="domain" description="Stress-response A/B barrel" evidence="1">
    <location>
        <begin position="2"/>
        <end position="97"/>
    </location>
</feature>
<dbReference type="InterPro" id="IPR011008">
    <property type="entry name" value="Dimeric_a/b-barrel"/>
</dbReference>
<organism evidence="2 3">
    <name type="scientific">Carboxylicivirga marina</name>
    <dbReference type="NCBI Taxonomy" id="2800988"/>
    <lineage>
        <taxon>Bacteria</taxon>
        <taxon>Pseudomonadati</taxon>
        <taxon>Bacteroidota</taxon>
        <taxon>Bacteroidia</taxon>
        <taxon>Marinilabiliales</taxon>
        <taxon>Marinilabiliaceae</taxon>
        <taxon>Carboxylicivirga</taxon>
    </lineage>
</organism>
<comment type="caution">
    <text evidence="2">The sequence shown here is derived from an EMBL/GenBank/DDBJ whole genome shotgun (WGS) entry which is preliminary data.</text>
</comment>
<dbReference type="Pfam" id="PF07876">
    <property type="entry name" value="Dabb"/>
    <property type="match status" value="1"/>
</dbReference>
<dbReference type="Gene3D" id="3.30.70.100">
    <property type="match status" value="1"/>
</dbReference>
<evidence type="ECO:0000259" key="1">
    <source>
        <dbReference type="PROSITE" id="PS51502"/>
    </source>
</evidence>